<reference evidence="3 4" key="2">
    <citation type="submission" date="2024-07" db="EMBL/GenBank/DDBJ databases">
        <authorList>
            <person name="Akdeniz Z."/>
        </authorList>
    </citation>
    <scope>NUCLEOTIDE SEQUENCE [LARGE SCALE GENOMIC DNA]</scope>
</reference>
<keyword evidence="1" id="KW-0175">Coiled coil</keyword>
<dbReference type="EMBL" id="CATOUU010001154">
    <property type="protein sequence ID" value="CAI9974729.1"/>
    <property type="molecule type" value="Genomic_DNA"/>
</dbReference>
<dbReference type="AlphaFoldDB" id="A0AA86RA88"/>
<evidence type="ECO:0000313" key="4">
    <source>
        <dbReference type="Proteomes" id="UP001642409"/>
    </source>
</evidence>
<sequence length="756" mass="85791">MYTQRTQDLQLNLTYSMQSLQSFALFGITTNIQVQSSNISVKVPQDLANGSLLCFSCDVNAFSSDFTFIASGQNITGVVQAPLTILMINQSLVQFRLNGVNIGGLILNASEIQVSIVDCNISGFVIDGNVSGSIIAFVNQQVDFGVENVKICSNVPYFGHGALSQQGIVDTCVICKDGFYTYGLCLASLQFSELINDQLVCINSFTFDGEKCSCAEGQILNGTTCLNVLNSINSLSSQQIQVQNQVADLTNRTTALENVSRELTGNLSHTNLLIQNLQQDQIVSSAITDQNIISNITSLNQTLLNNVASLNALIQNLQAQIDLLQNKQDKLPLEMLNNMFQQENYEATELWIICGQPAFIQTFDITSVTNTIISSNFTNGSVFGSKINVQNVFIDIQGGVYGSVVQPLFAAQNQFYNIKVQIGNQIVGSGQILSSNNSIIINQMIILSKLGTTLTINSLLTLSILQTQSVSTTIKDVKIQFNIQASTGNLGLVRSLIGQMNIINYEVSGTYEMQGMMSLGVQTLSSSKVLIKHVNFAPFSYIYGNQSSYLFGIITSSSIEIAKSTITIGNQSTVHFGFANYNKYIILVIRRLSFLNDNDKACCGRIILNLKLYVFNLIYGEIWNYIRYINVFFKLGYIQRNMYPVYYYCKYQFQLIWYYWIFGWKYNNIISFYSFKYQCYYYQLFRRYWKYQQFKQAVELFRFIYIVTNIIYFRRNKFCFNRIIIFNIFYICLDQIKQQLLQWNRYIWWFHSVIQQ</sequence>
<feature type="coiled-coil region" evidence="1">
    <location>
        <begin position="300"/>
        <end position="334"/>
    </location>
</feature>
<accession>A0AA86RA88</accession>
<organism evidence="2">
    <name type="scientific">Hexamita inflata</name>
    <dbReference type="NCBI Taxonomy" id="28002"/>
    <lineage>
        <taxon>Eukaryota</taxon>
        <taxon>Metamonada</taxon>
        <taxon>Diplomonadida</taxon>
        <taxon>Hexamitidae</taxon>
        <taxon>Hexamitinae</taxon>
        <taxon>Hexamita</taxon>
    </lineage>
</organism>
<protein>
    <submittedName>
        <fullName evidence="3">Hypothetical_protein</fullName>
    </submittedName>
</protein>
<proteinExistence type="predicted"/>
<evidence type="ECO:0000313" key="3">
    <source>
        <dbReference type="EMBL" id="CAL6093108.1"/>
    </source>
</evidence>
<gene>
    <name evidence="2" type="ORF">HINF_LOCUS62374</name>
    <name evidence="3" type="ORF">HINF_LOCUS66730</name>
</gene>
<evidence type="ECO:0000256" key="1">
    <source>
        <dbReference type="SAM" id="Coils"/>
    </source>
</evidence>
<comment type="caution">
    <text evidence="2">The sequence shown here is derived from an EMBL/GenBank/DDBJ whole genome shotgun (WGS) entry which is preliminary data.</text>
</comment>
<name>A0AA86RA88_9EUKA</name>
<evidence type="ECO:0000313" key="2">
    <source>
        <dbReference type="EMBL" id="CAI9974729.1"/>
    </source>
</evidence>
<keyword evidence="4" id="KW-1185">Reference proteome</keyword>
<reference evidence="2" key="1">
    <citation type="submission" date="2023-06" db="EMBL/GenBank/DDBJ databases">
        <authorList>
            <person name="Kurt Z."/>
        </authorList>
    </citation>
    <scope>NUCLEOTIDE SEQUENCE</scope>
</reference>
<dbReference type="EMBL" id="CAXDID020000453">
    <property type="protein sequence ID" value="CAL6093108.1"/>
    <property type="molecule type" value="Genomic_DNA"/>
</dbReference>
<dbReference type="Proteomes" id="UP001642409">
    <property type="component" value="Unassembled WGS sequence"/>
</dbReference>